<gene>
    <name evidence="2" type="ORF">Fot_22442</name>
</gene>
<keyword evidence="3" id="KW-1185">Reference proteome</keyword>
<comment type="caution">
    <text evidence="2">The sequence shown here is derived from an EMBL/GenBank/DDBJ whole genome shotgun (WGS) entry which is preliminary data.</text>
</comment>
<sequence length="107" mass="11922">MAYENETKTEKSRRRSSPTCVKSPLIRRVVNREMCTSGRDLRKRANRPTPRTDFHNISKKFKTLMRNGGQTIVRGGSTGQLSGGRKSISRTSRHSGAARASGGLKYP</sequence>
<evidence type="ECO:0000313" key="2">
    <source>
        <dbReference type="EMBL" id="KAL2529841.1"/>
    </source>
</evidence>
<organism evidence="2 3">
    <name type="scientific">Forsythia ovata</name>
    <dbReference type="NCBI Taxonomy" id="205694"/>
    <lineage>
        <taxon>Eukaryota</taxon>
        <taxon>Viridiplantae</taxon>
        <taxon>Streptophyta</taxon>
        <taxon>Embryophyta</taxon>
        <taxon>Tracheophyta</taxon>
        <taxon>Spermatophyta</taxon>
        <taxon>Magnoliopsida</taxon>
        <taxon>eudicotyledons</taxon>
        <taxon>Gunneridae</taxon>
        <taxon>Pentapetalae</taxon>
        <taxon>asterids</taxon>
        <taxon>lamiids</taxon>
        <taxon>Lamiales</taxon>
        <taxon>Oleaceae</taxon>
        <taxon>Forsythieae</taxon>
        <taxon>Forsythia</taxon>
    </lineage>
</organism>
<feature type="region of interest" description="Disordered" evidence="1">
    <location>
        <begin position="1"/>
        <end position="20"/>
    </location>
</feature>
<dbReference type="Proteomes" id="UP001604277">
    <property type="component" value="Unassembled WGS sequence"/>
</dbReference>
<reference evidence="3" key="1">
    <citation type="submission" date="2024-07" db="EMBL/GenBank/DDBJ databases">
        <title>Two chromosome-level genome assemblies of Korean endemic species Abeliophyllum distichum and Forsythia ovata (Oleaceae).</title>
        <authorList>
            <person name="Jang H."/>
        </authorList>
    </citation>
    <scope>NUCLEOTIDE SEQUENCE [LARGE SCALE GENOMIC DNA]</scope>
</reference>
<feature type="compositionally biased region" description="Basic and acidic residues" evidence="1">
    <location>
        <begin position="1"/>
        <end position="10"/>
    </location>
</feature>
<dbReference type="EMBL" id="JBFOLJ010000006">
    <property type="protein sequence ID" value="KAL2529841.1"/>
    <property type="molecule type" value="Genomic_DNA"/>
</dbReference>
<accession>A0ABD1UXS1</accession>
<proteinExistence type="predicted"/>
<dbReference type="AlphaFoldDB" id="A0ABD1UXS1"/>
<feature type="region of interest" description="Disordered" evidence="1">
    <location>
        <begin position="68"/>
        <end position="107"/>
    </location>
</feature>
<evidence type="ECO:0000256" key="1">
    <source>
        <dbReference type="SAM" id="MobiDB-lite"/>
    </source>
</evidence>
<name>A0ABD1UXS1_9LAMI</name>
<evidence type="ECO:0000313" key="3">
    <source>
        <dbReference type="Proteomes" id="UP001604277"/>
    </source>
</evidence>
<protein>
    <submittedName>
        <fullName evidence="2">Uncharacterized protein</fullName>
    </submittedName>
</protein>